<dbReference type="RefSeq" id="WP_137019665.1">
    <property type="nucleotide sequence ID" value="NZ_SZNS01000063.1"/>
</dbReference>
<organism evidence="2 3">
    <name type="scientific">Peribacillus simplex</name>
    <dbReference type="NCBI Taxonomy" id="1478"/>
    <lineage>
        <taxon>Bacteria</taxon>
        <taxon>Bacillati</taxon>
        <taxon>Bacillota</taxon>
        <taxon>Bacilli</taxon>
        <taxon>Bacillales</taxon>
        <taxon>Bacillaceae</taxon>
        <taxon>Peribacillus</taxon>
    </lineage>
</organism>
<dbReference type="GO" id="GO:0016787">
    <property type="term" value="F:hydrolase activity"/>
    <property type="evidence" value="ECO:0007669"/>
    <property type="project" value="UniProtKB-KW"/>
</dbReference>
<dbReference type="InterPro" id="IPR000073">
    <property type="entry name" value="AB_hydrolase_1"/>
</dbReference>
<dbReference type="EMBL" id="SZNT01000184">
    <property type="protein sequence ID" value="TKH10889.1"/>
    <property type="molecule type" value="Genomic_DNA"/>
</dbReference>
<name>A0A9X8ZGE5_9BACI</name>
<dbReference type="OrthoDB" id="252464at2"/>
<sequence length="232" mass="25604">MAKVPLILLPGTLCDERLWETVNLSDLADVKVCDVSKADTIEGIAKSVLEEAPDKFALAGLSLGGIISLEIMRIAPERVIKLALLDTNPNPPQPEQIEGWERFIEMASNGQFLDITLQHLLPVLIHPDRRNDEALVSKIIDMTEKVGKEGYINQLKAVMTRSDQRPILAAIECPTMILAGKEDRVCPVHMSEFLKENIPAASLEIISHSGHLSTLEQPEKVSAAMRKWLSGN</sequence>
<evidence type="ECO:0000313" key="3">
    <source>
        <dbReference type="Proteomes" id="UP000309170"/>
    </source>
</evidence>
<dbReference type="Gene3D" id="3.40.50.1820">
    <property type="entry name" value="alpha/beta hydrolase"/>
    <property type="match status" value="1"/>
</dbReference>
<feature type="domain" description="AB hydrolase-1" evidence="1">
    <location>
        <begin position="26"/>
        <end position="224"/>
    </location>
</feature>
<proteinExistence type="predicted"/>
<evidence type="ECO:0000259" key="1">
    <source>
        <dbReference type="Pfam" id="PF12697"/>
    </source>
</evidence>
<protein>
    <submittedName>
        <fullName evidence="2">Alpha/beta hydrolase</fullName>
    </submittedName>
</protein>
<reference evidence="2 3" key="1">
    <citation type="journal article" date="2019" name="Environ. Microbiol.">
        <title>An active ?-lactamase is a part of an orchestrated cell wall stress resistance network of Bacillus subtilis and related rhizosphere species.</title>
        <authorList>
            <person name="Bucher T."/>
            <person name="Keren-Paz A."/>
            <person name="Hausser J."/>
            <person name="Olender T."/>
            <person name="Cytryn E."/>
            <person name="Kolodkin-Gal I."/>
        </authorList>
    </citation>
    <scope>NUCLEOTIDE SEQUENCE [LARGE SCALE GENOMIC DNA]</scope>
    <source>
        <strain evidence="2 3">I4</strain>
    </source>
</reference>
<dbReference type="Proteomes" id="UP000309170">
    <property type="component" value="Unassembled WGS sequence"/>
</dbReference>
<dbReference type="InterPro" id="IPR029058">
    <property type="entry name" value="AB_hydrolase_fold"/>
</dbReference>
<dbReference type="PRINTS" id="PR00111">
    <property type="entry name" value="ABHYDROLASE"/>
</dbReference>
<dbReference type="AlphaFoldDB" id="A0A9X8ZGE5"/>
<dbReference type="PANTHER" id="PTHR43433:SF4">
    <property type="entry name" value="NON-HEME CHLOROPEROXIDASE-RELATED"/>
    <property type="match status" value="1"/>
</dbReference>
<keyword evidence="2" id="KW-0378">Hydrolase</keyword>
<dbReference type="InterPro" id="IPR050471">
    <property type="entry name" value="AB_hydrolase"/>
</dbReference>
<dbReference type="PANTHER" id="PTHR43433">
    <property type="entry name" value="HYDROLASE, ALPHA/BETA FOLD FAMILY PROTEIN"/>
    <property type="match status" value="1"/>
</dbReference>
<accession>A0A9X8ZGE5</accession>
<dbReference type="SUPFAM" id="SSF53474">
    <property type="entry name" value="alpha/beta-Hydrolases"/>
    <property type="match status" value="1"/>
</dbReference>
<evidence type="ECO:0000313" key="2">
    <source>
        <dbReference type="EMBL" id="TKH10889.1"/>
    </source>
</evidence>
<comment type="caution">
    <text evidence="2">The sequence shown here is derived from an EMBL/GenBank/DDBJ whole genome shotgun (WGS) entry which is preliminary data.</text>
</comment>
<dbReference type="Pfam" id="PF12697">
    <property type="entry name" value="Abhydrolase_6"/>
    <property type="match status" value="1"/>
</dbReference>
<gene>
    <name evidence="2" type="ORF">FC678_13545</name>
</gene>